<gene>
    <name evidence="1" type="ORF">AYC66_18325</name>
    <name evidence="2" type="ORF">BAY09_06955</name>
    <name evidence="3" type="ORF">NCTC10588_00956</name>
</gene>
<sequence>MNSQQLNSVTYKILNKSSELVTTLGGSIYKGNFRPTDSLKDDICVNVLALTDRSPQIGIANINIYVADQKQTIYGKENNVPNYSRLSQLSDLVEKALNDGLTDPEFENIGFSILENRDFQNEGNTRPEHYQNIRVQYIIT</sequence>
<dbReference type="RefSeq" id="WP_078677316.1">
    <property type="nucleotide sequence ID" value="NZ_CP014339.1"/>
</dbReference>
<dbReference type="Proteomes" id="UP000189738">
    <property type="component" value="Chromosome"/>
</dbReference>
<dbReference type="EMBL" id="CP014339">
    <property type="protein sequence ID" value="AQX52514.1"/>
    <property type="molecule type" value="Genomic_DNA"/>
</dbReference>
<dbReference type="EMBL" id="UFYD01000001">
    <property type="protein sequence ID" value="STC97624.1"/>
    <property type="molecule type" value="Genomic_DNA"/>
</dbReference>
<organism evidence="2">
    <name type="scientific">Elizabethkingia anophelis</name>
    <dbReference type="NCBI Taxonomy" id="1117645"/>
    <lineage>
        <taxon>Bacteria</taxon>
        <taxon>Pseudomonadati</taxon>
        <taxon>Bacteroidota</taxon>
        <taxon>Flavobacteriia</taxon>
        <taxon>Flavobacteriales</taxon>
        <taxon>Weeksellaceae</taxon>
        <taxon>Elizabethkingia</taxon>
    </lineage>
</organism>
<name>A0A494J3Y3_9FLAO</name>
<reference evidence="1 4" key="1">
    <citation type="submission" date="2016-02" db="EMBL/GenBank/DDBJ databases">
        <authorList>
            <person name="Nicholson A.C."/>
            <person name="Humrighouse B.W."/>
            <person name="Loparev V."/>
            <person name="Emery B."/>
            <person name="Graziano J."/>
            <person name="McQuiston J.R."/>
        </authorList>
    </citation>
    <scope>NUCLEOTIDE SEQUENCE [LARGE SCALE GENOMIC DNA]</scope>
    <source>
        <strain evidence="1 4">E6809</strain>
    </source>
</reference>
<dbReference type="AlphaFoldDB" id="A0A494J3Y3"/>
<reference evidence="2" key="2">
    <citation type="submission" date="2016-06" db="EMBL/GenBank/DDBJ databases">
        <authorList>
            <person name="Nicholson A.C."/>
        </authorList>
    </citation>
    <scope>NUCLEOTIDE SEQUENCE [LARGE SCALE GENOMIC DNA]</scope>
    <source>
        <strain evidence="2">E6809</strain>
    </source>
</reference>
<protein>
    <recommendedName>
        <fullName evidence="6">DUF3168 domain-containing protein</fullName>
    </recommendedName>
</protein>
<proteinExistence type="predicted"/>
<evidence type="ECO:0000313" key="1">
    <source>
        <dbReference type="EMBL" id="AQX52514.1"/>
    </source>
</evidence>
<dbReference type="EMBL" id="MAHS01000013">
    <property type="protein sequence ID" value="OPB47385.1"/>
    <property type="molecule type" value="Genomic_DNA"/>
</dbReference>
<accession>A0A494J3Y3</accession>
<evidence type="ECO:0000313" key="2">
    <source>
        <dbReference type="EMBL" id="OPB47385.1"/>
    </source>
</evidence>
<dbReference type="Proteomes" id="UP000254876">
    <property type="component" value="Unassembled WGS sequence"/>
</dbReference>
<evidence type="ECO:0008006" key="6">
    <source>
        <dbReference type="Google" id="ProtNLM"/>
    </source>
</evidence>
<evidence type="ECO:0000313" key="3">
    <source>
        <dbReference type="EMBL" id="STC97624.1"/>
    </source>
</evidence>
<evidence type="ECO:0000313" key="5">
    <source>
        <dbReference type="Proteomes" id="UP000254876"/>
    </source>
</evidence>
<evidence type="ECO:0000313" key="4">
    <source>
        <dbReference type="Proteomes" id="UP000189738"/>
    </source>
</evidence>
<reference evidence="3 5" key="3">
    <citation type="submission" date="2018-06" db="EMBL/GenBank/DDBJ databases">
        <authorList>
            <consortium name="Pathogen Informatics"/>
            <person name="Doyle S."/>
        </authorList>
    </citation>
    <scope>NUCLEOTIDE SEQUENCE [LARGE SCALE GENOMIC DNA]</scope>
    <source>
        <strain evidence="3 5">NCTC10588</strain>
    </source>
</reference>